<dbReference type="AlphaFoldDB" id="A0A7W9DCG4"/>
<reference evidence="1 2" key="1">
    <citation type="submission" date="2020-08" db="EMBL/GenBank/DDBJ databases">
        <title>Sequencing the genomes of 1000 actinobacteria strains.</title>
        <authorList>
            <person name="Klenk H.-P."/>
        </authorList>
    </citation>
    <scope>NUCLEOTIDE SEQUENCE [LARGE SCALE GENOMIC DNA]</scope>
    <source>
        <strain evidence="1 2">DSM 23694</strain>
    </source>
</reference>
<dbReference type="RefSeq" id="WP_183643851.1">
    <property type="nucleotide sequence ID" value="NZ_JACHBL010000001.1"/>
</dbReference>
<evidence type="ECO:0000313" key="1">
    <source>
        <dbReference type="EMBL" id="MBB5599151.1"/>
    </source>
</evidence>
<comment type="caution">
    <text evidence="1">The sequence shown here is derived from an EMBL/GenBank/DDBJ whole genome shotgun (WGS) entry which is preliminary data.</text>
</comment>
<name>A0A7W9DCG4_9MICC</name>
<dbReference type="Proteomes" id="UP000523863">
    <property type="component" value="Unassembled WGS sequence"/>
</dbReference>
<keyword evidence="2" id="KW-1185">Reference proteome</keyword>
<organism evidence="1 2">
    <name type="scientific">Neomicrococcus lactis</name>
    <dbReference type="NCBI Taxonomy" id="732241"/>
    <lineage>
        <taxon>Bacteria</taxon>
        <taxon>Bacillati</taxon>
        <taxon>Actinomycetota</taxon>
        <taxon>Actinomycetes</taxon>
        <taxon>Micrococcales</taxon>
        <taxon>Micrococcaceae</taxon>
        <taxon>Neomicrococcus</taxon>
    </lineage>
</organism>
<gene>
    <name evidence="1" type="ORF">BKA12_002231</name>
</gene>
<protein>
    <submittedName>
        <fullName evidence="1">Nitrogen-specific signal transduction histidine kinase</fullName>
    </submittedName>
</protein>
<sequence length="63" mass="6944">MTSTLVAASTPEPNSYLEEAKSLLSELEPARKAEVLADLAITEELRRLRDLVDRLRSSVTSSI</sequence>
<dbReference type="GO" id="GO:0016301">
    <property type="term" value="F:kinase activity"/>
    <property type="evidence" value="ECO:0007669"/>
    <property type="project" value="UniProtKB-KW"/>
</dbReference>
<keyword evidence="1" id="KW-0418">Kinase</keyword>
<proteinExistence type="predicted"/>
<dbReference type="EMBL" id="JACHBL010000001">
    <property type="protein sequence ID" value="MBB5599151.1"/>
    <property type="molecule type" value="Genomic_DNA"/>
</dbReference>
<accession>A0A7W9DCG4</accession>
<evidence type="ECO:0000313" key="2">
    <source>
        <dbReference type="Proteomes" id="UP000523863"/>
    </source>
</evidence>
<keyword evidence="1" id="KW-0808">Transferase</keyword>